<dbReference type="Pfam" id="PF18306">
    <property type="entry name" value="LDcluster4"/>
    <property type="match status" value="1"/>
</dbReference>
<organism evidence="1 2">
    <name type="scientific">Agrococcus baldri</name>
    <dbReference type="NCBI Taxonomy" id="153730"/>
    <lineage>
        <taxon>Bacteria</taxon>
        <taxon>Bacillati</taxon>
        <taxon>Actinomycetota</taxon>
        <taxon>Actinomycetes</taxon>
        <taxon>Micrococcales</taxon>
        <taxon>Microbacteriaceae</taxon>
        <taxon>Agrococcus</taxon>
    </lineage>
</organism>
<comment type="caution">
    <text evidence="1">The sequence shown here is derived from an EMBL/GenBank/DDBJ whole genome shotgun (WGS) entry which is preliminary data.</text>
</comment>
<dbReference type="Gene3D" id="3.40.50.450">
    <property type="match status" value="1"/>
</dbReference>
<dbReference type="AlphaFoldDB" id="A0AA87UQG4"/>
<proteinExistence type="predicted"/>
<dbReference type="InterPro" id="IPR052341">
    <property type="entry name" value="LOG_family_nucleotidases"/>
</dbReference>
<protein>
    <recommendedName>
        <fullName evidence="3">Rossmann fold nucleotide-binding protein</fullName>
    </recommendedName>
</protein>
<dbReference type="GO" id="GO:0005829">
    <property type="term" value="C:cytosol"/>
    <property type="evidence" value="ECO:0007669"/>
    <property type="project" value="TreeGrafter"/>
</dbReference>
<dbReference type="PANTHER" id="PTHR43393">
    <property type="entry name" value="CYTOKININ RIBOSIDE 5'-MONOPHOSPHATE PHOSPHORIBOHYDROLASE"/>
    <property type="match status" value="1"/>
</dbReference>
<gene>
    <name evidence="1" type="ORF">ABA31_02970</name>
</gene>
<dbReference type="EMBL" id="BJUU01000001">
    <property type="protein sequence ID" value="GEK78946.1"/>
    <property type="molecule type" value="Genomic_DNA"/>
</dbReference>
<dbReference type="SUPFAM" id="SSF102405">
    <property type="entry name" value="MCP/YpsA-like"/>
    <property type="match status" value="1"/>
</dbReference>
<accession>A0AA87UQG4</accession>
<name>A0AA87UQG4_9MICO</name>
<evidence type="ECO:0000313" key="1">
    <source>
        <dbReference type="EMBL" id="GEK78946.1"/>
    </source>
</evidence>
<dbReference type="InterPro" id="IPR041164">
    <property type="entry name" value="LDcluster4"/>
</dbReference>
<dbReference type="Proteomes" id="UP000321749">
    <property type="component" value="Unassembled WGS sequence"/>
</dbReference>
<dbReference type="RefSeq" id="WP_146792323.1">
    <property type="nucleotide sequence ID" value="NZ_BJUU01000001.1"/>
</dbReference>
<dbReference type="PANTHER" id="PTHR43393:SF3">
    <property type="entry name" value="LYSINE DECARBOXYLASE-LIKE PROTEIN"/>
    <property type="match status" value="1"/>
</dbReference>
<keyword evidence="2" id="KW-1185">Reference proteome</keyword>
<evidence type="ECO:0008006" key="3">
    <source>
        <dbReference type="Google" id="ProtNLM"/>
    </source>
</evidence>
<evidence type="ECO:0000313" key="2">
    <source>
        <dbReference type="Proteomes" id="UP000321749"/>
    </source>
</evidence>
<reference evidence="1 2" key="1">
    <citation type="submission" date="2019-07" db="EMBL/GenBank/DDBJ databases">
        <title>Whole genome shotgun sequence of Agrococcus baldri NBRC 103055.</title>
        <authorList>
            <person name="Hosoyama A."/>
            <person name="Uohara A."/>
            <person name="Ohji S."/>
            <person name="Ichikawa N."/>
        </authorList>
    </citation>
    <scope>NUCLEOTIDE SEQUENCE [LARGE SCALE GENOMIC DNA]</scope>
    <source>
        <strain evidence="1 2">NBRC 103055</strain>
    </source>
</reference>
<sequence length="386" mass="40981">MRDFDQRPQHGRRLDISSLAAFDRFARGATSMDGWRIQDVDLTQRGEALERLGGAGALVMGSDLPAEAKARLVAEGALVFDDVPDTPFNAYRSTLYTADDLVDGIEHGYPASFDARVYAWSRTRHHDVADTLAAALHDHSIDDALAEWVQGRRIVGIMGGHALQRDSAEYRQAAHLAHGLARAGRVVATGGGPGAMEAANLGARAVALSPEQLDAAVDELAEVPSFHGSIDAWIASARAVAQRLGDGVSLGIPTWHYGHEPPNSFATAIAKYFQNSVREDILLRVANAGLVVLPGAGGTVQEVFQDACENSYAADGAWAPLVLLGEAFWSETMPAWPLLQAVMRGRPGEAGIALVGTVADAVARIAAFEPADEGSALHAAAPEDRR</sequence>